<comment type="caution">
    <text evidence="8">The sequence shown here is derived from an EMBL/GenBank/DDBJ whole genome shotgun (WGS) entry which is preliminary data.</text>
</comment>
<feature type="transmembrane region" description="Helical" evidence="6">
    <location>
        <begin position="257"/>
        <end position="277"/>
    </location>
</feature>
<sequence length="335" mass="38577">MDRIIDTIIPMQQSDNNDCLNKRDRFQLTKTALRIYLRTFWMDYLSMSILGGLTLAIHSRQSAPTRIFAVYSRTGKIVNPEISYPFHRNLIPSWLAGLLAFIIPFIFIMLMQIRVKSFDDVNAATMGLFYSLLTSTTFQVFMKWLIGGLRPHFFSVCKLNINRTSFSAGQGFDGLMFDRSICTGDKMDIDGALKSMPSGHSTIIFAGLVYCSLYLNGKLKIFSNYRSQYWKFVLFFVPILIAVLIAASLMIDHYHHWYDILVGSTIGTMFAFGSYRFQYTDIWNYRLNHIPLPRLETDHLDNSTSTSKRGGWDQRHIRGVSFHTTRTLSPSSTYF</sequence>
<dbReference type="Gene3D" id="1.20.144.10">
    <property type="entry name" value="Phosphatidic acid phosphatase type 2/haloperoxidase"/>
    <property type="match status" value="1"/>
</dbReference>
<gene>
    <name evidence="8" type="ORF">JYZ213_LOCUS6674</name>
    <name evidence="9" type="ORF">OXD698_LOCUS7651</name>
</gene>
<dbReference type="CDD" id="cd03390">
    <property type="entry name" value="PAP2_containing_1_like"/>
    <property type="match status" value="1"/>
</dbReference>
<evidence type="ECO:0000313" key="9">
    <source>
        <dbReference type="EMBL" id="CAF3625328.1"/>
    </source>
</evidence>
<dbReference type="EMBL" id="CAJOAZ010000354">
    <property type="protein sequence ID" value="CAF3625328.1"/>
    <property type="molecule type" value="Genomic_DNA"/>
</dbReference>
<evidence type="ECO:0000256" key="2">
    <source>
        <dbReference type="ARBA" id="ARBA00008816"/>
    </source>
</evidence>
<dbReference type="InterPro" id="IPR000326">
    <property type="entry name" value="PAP2/HPO"/>
</dbReference>
<dbReference type="GO" id="GO:0016020">
    <property type="term" value="C:membrane"/>
    <property type="evidence" value="ECO:0007669"/>
    <property type="project" value="UniProtKB-SubCell"/>
</dbReference>
<keyword evidence="5 6" id="KW-0472">Membrane</keyword>
<evidence type="ECO:0000256" key="5">
    <source>
        <dbReference type="ARBA" id="ARBA00023136"/>
    </source>
</evidence>
<dbReference type="InterPro" id="IPR036938">
    <property type="entry name" value="PAP2/HPO_sf"/>
</dbReference>
<dbReference type="PANTHER" id="PTHR10165">
    <property type="entry name" value="LIPID PHOSPHATE PHOSPHATASE"/>
    <property type="match status" value="1"/>
</dbReference>
<dbReference type="GO" id="GO:0008195">
    <property type="term" value="F:phosphatidate phosphatase activity"/>
    <property type="evidence" value="ECO:0007669"/>
    <property type="project" value="TreeGrafter"/>
</dbReference>
<dbReference type="SUPFAM" id="SSF48317">
    <property type="entry name" value="Acid phosphatase/Vanadium-dependent haloperoxidase"/>
    <property type="match status" value="1"/>
</dbReference>
<keyword evidence="3 6" id="KW-0812">Transmembrane</keyword>
<feature type="transmembrane region" description="Helical" evidence="6">
    <location>
        <begin position="91"/>
        <end position="111"/>
    </location>
</feature>
<dbReference type="SMART" id="SM00014">
    <property type="entry name" value="acidPPc"/>
    <property type="match status" value="1"/>
</dbReference>
<dbReference type="InterPro" id="IPR043216">
    <property type="entry name" value="PAP-like"/>
</dbReference>
<dbReference type="AlphaFoldDB" id="A0A813UTK6"/>
<accession>A0A813UTK6</accession>
<feature type="transmembrane region" description="Helical" evidence="6">
    <location>
        <begin position="35"/>
        <end position="57"/>
    </location>
</feature>
<name>A0A813UTK6_9BILA</name>
<evidence type="ECO:0000259" key="7">
    <source>
        <dbReference type="SMART" id="SM00014"/>
    </source>
</evidence>
<organism evidence="8 10">
    <name type="scientific">Adineta steineri</name>
    <dbReference type="NCBI Taxonomy" id="433720"/>
    <lineage>
        <taxon>Eukaryota</taxon>
        <taxon>Metazoa</taxon>
        <taxon>Spiralia</taxon>
        <taxon>Gnathifera</taxon>
        <taxon>Rotifera</taxon>
        <taxon>Eurotatoria</taxon>
        <taxon>Bdelloidea</taxon>
        <taxon>Adinetida</taxon>
        <taxon>Adinetidae</taxon>
        <taxon>Adineta</taxon>
    </lineage>
</organism>
<dbReference type="GO" id="GO:0046839">
    <property type="term" value="P:phospholipid dephosphorylation"/>
    <property type="evidence" value="ECO:0007669"/>
    <property type="project" value="TreeGrafter"/>
</dbReference>
<protein>
    <recommendedName>
        <fullName evidence="7">Phosphatidic acid phosphatase type 2/haloperoxidase domain-containing protein</fullName>
    </recommendedName>
</protein>
<evidence type="ECO:0000256" key="6">
    <source>
        <dbReference type="SAM" id="Phobius"/>
    </source>
</evidence>
<proteinExistence type="inferred from homology"/>
<feature type="transmembrane region" description="Helical" evidence="6">
    <location>
        <begin position="123"/>
        <end position="146"/>
    </location>
</feature>
<comment type="subcellular location">
    <subcellularLocation>
        <location evidence="1">Membrane</location>
        <topology evidence="1">Multi-pass membrane protein</topology>
    </subcellularLocation>
</comment>
<dbReference type="Proteomes" id="UP000663844">
    <property type="component" value="Unassembled WGS sequence"/>
</dbReference>
<feature type="transmembrane region" description="Helical" evidence="6">
    <location>
        <begin position="229"/>
        <end position="251"/>
    </location>
</feature>
<evidence type="ECO:0000313" key="8">
    <source>
        <dbReference type="EMBL" id="CAF0827916.1"/>
    </source>
</evidence>
<evidence type="ECO:0000256" key="3">
    <source>
        <dbReference type="ARBA" id="ARBA00022692"/>
    </source>
</evidence>
<dbReference type="Proteomes" id="UP000663845">
    <property type="component" value="Unassembled WGS sequence"/>
</dbReference>
<evidence type="ECO:0000256" key="1">
    <source>
        <dbReference type="ARBA" id="ARBA00004141"/>
    </source>
</evidence>
<keyword evidence="4 6" id="KW-1133">Transmembrane helix</keyword>
<dbReference type="GO" id="GO:0006644">
    <property type="term" value="P:phospholipid metabolic process"/>
    <property type="evidence" value="ECO:0007669"/>
    <property type="project" value="InterPro"/>
</dbReference>
<dbReference type="EMBL" id="CAJNOG010000042">
    <property type="protein sequence ID" value="CAF0827916.1"/>
    <property type="molecule type" value="Genomic_DNA"/>
</dbReference>
<feature type="transmembrane region" description="Helical" evidence="6">
    <location>
        <begin position="199"/>
        <end position="217"/>
    </location>
</feature>
<evidence type="ECO:0000256" key="4">
    <source>
        <dbReference type="ARBA" id="ARBA00022989"/>
    </source>
</evidence>
<dbReference type="PANTHER" id="PTHR10165:SF84">
    <property type="entry name" value="PHOSPHATIDIC ACID PHOSPHATASE BETA"/>
    <property type="match status" value="1"/>
</dbReference>
<dbReference type="Pfam" id="PF01569">
    <property type="entry name" value="PAP2"/>
    <property type="match status" value="1"/>
</dbReference>
<evidence type="ECO:0000313" key="10">
    <source>
        <dbReference type="Proteomes" id="UP000663845"/>
    </source>
</evidence>
<comment type="similarity">
    <text evidence="2">Belongs to the PA-phosphatase related phosphoesterase family.</text>
</comment>
<feature type="domain" description="Phosphatidic acid phosphatase type 2/haloperoxidase" evidence="7">
    <location>
        <begin position="126"/>
        <end position="275"/>
    </location>
</feature>
<reference evidence="8" key="1">
    <citation type="submission" date="2021-02" db="EMBL/GenBank/DDBJ databases">
        <authorList>
            <person name="Nowell W R."/>
        </authorList>
    </citation>
    <scope>NUCLEOTIDE SEQUENCE</scope>
</reference>